<evidence type="ECO:0000256" key="1">
    <source>
        <dbReference type="ARBA" id="ARBA00022723"/>
    </source>
</evidence>
<feature type="compositionally biased region" description="Polar residues" evidence="6">
    <location>
        <begin position="115"/>
        <end position="125"/>
    </location>
</feature>
<dbReference type="PANTHER" id="PTHR47660">
    <property type="entry name" value="TRANSCRIPTION FACTOR WITH C2H2 AND ZN(2)-CYS(6) DNA BINDING DOMAIN (EUROFUNG)-RELATED-RELATED"/>
    <property type="match status" value="1"/>
</dbReference>
<proteinExistence type="predicted"/>
<evidence type="ECO:0000256" key="3">
    <source>
        <dbReference type="ARBA" id="ARBA00023015"/>
    </source>
</evidence>
<keyword evidence="4" id="KW-0804">Transcription</keyword>
<organism evidence="8 9">
    <name type="scientific">Dothidotthia symphoricarpi CBS 119687</name>
    <dbReference type="NCBI Taxonomy" id="1392245"/>
    <lineage>
        <taxon>Eukaryota</taxon>
        <taxon>Fungi</taxon>
        <taxon>Dikarya</taxon>
        <taxon>Ascomycota</taxon>
        <taxon>Pezizomycotina</taxon>
        <taxon>Dothideomycetes</taxon>
        <taxon>Pleosporomycetidae</taxon>
        <taxon>Pleosporales</taxon>
        <taxon>Dothidotthiaceae</taxon>
        <taxon>Dothidotthia</taxon>
    </lineage>
</organism>
<feature type="region of interest" description="Disordered" evidence="6">
    <location>
        <begin position="190"/>
        <end position="236"/>
    </location>
</feature>
<dbReference type="Gene3D" id="4.10.240.10">
    <property type="entry name" value="Zn(2)-C6 fungal-type DNA-binding domain"/>
    <property type="match status" value="1"/>
</dbReference>
<evidence type="ECO:0000256" key="4">
    <source>
        <dbReference type="ARBA" id="ARBA00023163"/>
    </source>
</evidence>
<dbReference type="PANTHER" id="PTHR47660:SF2">
    <property type="entry name" value="TRANSCRIPTION FACTOR WITH C2H2 AND ZN(2)-CYS(6) DNA BINDING DOMAIN (EUROFUNG)"/>
    <property type="match status" value="1"/>
</dbReference>
<feature type="compositionally biased region" description="Pro residues" evidence="6">
    <location>
        <begin position="214"/>
        <end position="226"/>
    </location>
</feature>
<dbReference type="PROSITE" id="PS50048">
    <property type="entry name" value="ZN2_CY6_FUNGAL_2"/>
    <property type="match status" value="1"/>
</dbReference>
<evidence type="ECO:0000259" key="7">
    <source>
        <dbReference type="PROSITE" id="PS50048"/>
    </source>
</evidence>
<dbReference type="Pfam" id="PF00172">
    <property type="entry name" value="Zn_clus"/>
    <property type="match status" value="1"/>
</dbReference>
<feature type="compositionally biased region" description="Low complexity" evidence="6">
    <location>
        <begin position="103"/>
        <end position="112"/>
    </location>
</feature>
<dbReference type="InterPro" id="IPR007219">
    <property type="entry name" value="XnlR_reg_dom"/>
</dbReference>
<dbReference type="GeneID" id="54410825"/>
<keyword evidence="1" id="KW-0479">Metal-binding</keyword>
<evidence type="ECO:0000256" key="6">
    <source>
        <dbReference type="SAM" id="MobiDB-lite"/>
    </source>
</evidence>
<keyword evidence="5" id="KW-0539">Nucleus</keyword>
<dbReference type="OrthoDB" id="40579at2759"/>
<keyword evidence="2" id="KW-0862">Zinc</keyword>
<dbReference type="SMART" id="SM00066">
    <property type="entry name" value="GAL4"/>
    <property type="match status" value="1"/>
</dbReference>
<dbReference type="GO" id="GO:0008270">
    <property type="term" value="F:zinc ion binding"/>
    <property type="evidence" value="ECO:0007669"/>
    <property type="project" value="InterPro"/>
</dbReference>
<dbReference type="InterPro" id="IPR001138">
    <property type="entry name" value="Zn2Cys6_DnaBD"/>
</dbReference>
<feature type="region of interest" description="Disordered" evidence="6">
    <location>
        <begin position="91"/>
        <end position="176"/>
    </location>
</feature>
<feature type="compositionally biased region" description="Low complexity" evidence="6">
    <location>
        <begin position="138"/>
        <end position="168"/>
    </location>
</feature>
<reference evidence="8" key="1">
    <citation type="journal article" date="2020" name="Stud. Mycol.">
        <title>101 Dothideomycetes genomes: a test case for predicting lifestyles and emergence of pathogens.</title>
        <authorList>
            <person name="Haridas S."/>
            <person name="Albert R."/>
            <person name="Binder M."/>
            <person name="Bloem J."/>
            <person name="Labutti K."/>
            <person name="Salamov A."/>
            <person name="Andreopoulos B."/>
            <person name="Baker S."/>
            <person name="Barry K."/>
            <person name="Bills G."/>
            <person name="Bluhm B."/>
            <person name="Cannon C."/>
            <person name="Castanera R."/>
            <person name="Culley D."/>
            <person name="Daum C."/>
            <person name="Ezra D."/>
            <person name="Gonzalez J."/>
            <person name="Henrissat B."/>
            <person name="Kuo A."/>
            <person name="Liang C."/>
            <person name="Lipzen A."/>
            <person name="Lutzoni F."/>
            <person name="Magnuson J."/>
            <person name="Mondo S."/>
            <person name="Nolan M."/>
            <person name="Ohm R."/>
            <person name="Pangilinan J."/>
            <person name="Park H.-J."/>
            <person name="Ramirez L."/>
            <person name="Alfaro M."/>
            <person name="Sun H."/>
            <person name="Tritt A."/>
            <person name="Yoshinaga Y."/>
            <person name="Zwiers L.-H."/>
            <person name="Turgeon B."/>
            <person name="Goodwin S."/>
            <person name="Spatafora J."/>
            <person name="Crous P."/>
            <person name="Grigoriev I."/>
        </authorList>
    </citation>
    <scope>NUCLEOTIDE SEQUENCE</scope>
    <source>
        <strain evidence="8">CBS 119687</strain>
    </source>
</reference>
<dbReference type="InterPro" id="IPR036864">
    <property type="entry name" value="Zn2-C6_fun-type_DNA-bd_sf"/>
</dbReference>
<dbReference type="CDD" id="cd12148">
    <property type="entry name" value="fungal_TF_MHR"/>
    <property type="match status" value="1"/>
</dbReference>
<dbReference type="CDD" id="cd00067">
    <property type="entry name" value="GAL4"/>
    <property type="match status" value="1"/>
</dbReference>
<dbReference type="SUPFAM" id="SSF57701">
    <property type="entry name" value="Zn2/Cys6 DNA-binding domain"/>
    <property type="match status" value="1"/>
</dbReference>
<protein>
    <submittedName>
        <fullName evidence="8">Transcription factor Cmr1</fullName>
    </submittedName>
</protein>
<evidence type="ECO:0000313" key="9">
    <source>
        <dbReference type="Proteomes" id="UP000799771"/>
    </source>
</evidence>
<dbReference type="GO" id="GO:0000981">
    <property type="term" value="F:DNA-binding transcription factor activity, RNA polymerase II-specific"/>
    <property type="evidence" value="ECO:0007669"/>
    <property type="project" value="InterPro"/>
</dbReference>
<evidence type="ECO:0000256" key="5">
    <source>
        <dbReference type="ARBA" id="ARBA00023242"/>
    </source>
</evidence>
<evidence type="ECO:0000256" key="2">
    <source>
        <dbReference type="ARBA" id="ARBA00022833"/>
    </source>
</evidence>
<dbReference type="PROSITE" id="PS00463">
    <property type="entry name" value="ZN2_CY6_FUNGAL_1"/>
    <property type="match status" value="1"/>
</dbReference>
<dbReference type="Pfam" id="PF04082">
    <property type="entry name" value="Fungal_trans"/>
    <property type="match status" value="1"/>
</dbReference>
<feature type="domain" description="Zn(2)-C6 fungal-type" evidence="7">
    <location>
        <begin position="53"/>
        <end position="82"/>
    </location>
</feature>
<dbReference type="EMBL" id="ML977505">
    <property type="protein sequence ID" value="KAF2129821.1"/>
    <property type="molecule type" value="Genomic_DNA"/>
</dbReference>
<dbReference type="GO" id="GO:0003677">
    <property type="term" value="F:DNA binding"/>
    <property type="evidence" value="ECO:0007669"/>
    <property type="project" value="InterPro"/>
</dbReference>
<dbReference type="GO" id="GO:0006351">
    <property type="term" value="P:DNA-templated transcription"/>
    <property type="evidence" value="ECO:0007669"/>
    <property type="project" value="InterPro"/>
</dbReference>
<dbReference type="Proteomes" id="UP000799771">
    <property type="component" value="Unassembled WGS sequence"/>
</dbReference>
<accession>A0A6A6AH98</accession>
<keyword evidence="3" id="KW-0805">Transcription regulation</keyword>
<keyword evidence="9" id="KW-1185">Reference proteome</keyword>
<dbReference type="RefSeq" id="XP_033524208.1">
    <property type="nucleotide sequence ID" value="XM_033670393.1"/>
</dbReference>
<evidence type="ECO:0000313" key="8">
    <source>
        <dbReference type="EMBL" id="KAF2129821.1"/>
    </source>
</evidence>
<gene>
    <name evidence="8" type="ORF">P153DRAFT_385051</name>
</gene>
<dbReference type="AlphaFoldDB" id="A0A6A6AH98"/>
<name>A0A6A6AH98_9PLEO</name>
<sequence>MSFARRYVLEYLPLFALDLLQRHYTVHGRNQNNEEGLPPQGIIPKSAGRTPIACSNCAKTKTKCDKKFPCSRCAQRNLKCTLRPTRRASKNVTRVNIPVERAGSGSSSDSGGNMEVQSVSRNNSPSREDQIQEETADSSSPQHLQQPQPTQQLQNSQSPSQRHSQSPSVTHSRNPSGTHAVQLLQSSASEGKPLHGTLSSAPPFVDHSPTNGLPHPPPSLLSPLPTPVHGSSGFISSTPMSGYDEFVRTVRDHSDSSPPFLMDPWNAIPISVDFDHMRIDPSLMMSMNMDIGMGSHADSLLGMIPAMSPPQGYGPIQTPLQTPRMDESFSDLQLGSSASMFYPSNRHSSIVDTGIPDLGAIIAAQDGWTVFRCTPSIPSNSCPRTARLNLERLELSLKNHEGWSNWSPSWDETDFQQGGQVAVAKLQECTRDKLLAITQAFLHKALDIHKDGQSTSSSSSESPESSASGSNFVLLPPARVLEHFLKSYANSFERYFPTSSRGILDANELMQNYNEKASSLLILMMIAQGAMSIPSIEARLLTGGFTEACRISLFDLIEKNIIMAGDPIVLRAALLFTVQAAWSGDKWQMDISMGQRGMYFSMLRHSGILESRPVISSHMGGNSTTDLLWRDWLQQESRSRLIYSWVMVDQDLSLFHDTAPLFSVTEFGSPMPDSDRLWHAQTASDWSEIFDQVHEFSNGYSSVGSGARPPSLRSIFRHFLDDDIVIQDVQDIHLTPMHLRLLLHPLQTLVSQYCQLLSCFSDSVASRSRNRAFTAASTRVRLEEVQALLGRWFDLAQRYLKSNPVCPMMQATLVMFHLISLNAVTDFPEIERLARQEGVDGSYQQMLWIQKKCISDAQEAVMHAGQVLRLTREMSRGIRPPWWAGAVYRAALVLWTEALSHNEPSNASHPSAYQKHNTVFAVDRLPADHPTILRYLTRREGNPTLTKLDGTSVRLDSGFTVLSHCVEILDEGVATRFSDGIRSKLEKLARG</sequence>